<evidence type="ECO:0000313" key="8">
    <source>
        <dbReference type="EMBL" id="KRM14206.1"/>
    </source>
</evidence>
<reference evidence="8 9" key="1">
    <citation type="journal article" date="2015" name="Genome Announc.">
        <title>Expanding the biotechnology potential of lactobacilli through comparative genomics of 213 strains and associated genera.</title>
        <authorList>
            <person name="Sun Z."/>
            <person name="Harris H.M."/>
            <person name="McCann A."/>
            <person name="Guo C."/>
            <person name="Argimon S."/>
            <person name="Zhang W."/>
            <person name="Yang X."/>
            <person name="Jeffery I.B."/>
            <person name="Cooney J.C."/>
            <person name="Kagawa T.F."/>
            <person name="Liu W."/>
            <person name="Song Y."/>
            <person name="Salvetti E."/>
            <person name="Wrobel A."/>
            <person name="Rasinkangas P."/>
            <person name="Parkhill J."/>
            <person name="Rea M.C."/>
            <person name="O'Sullivan O."/>
            <person name="Ritari J."/>
            <person name="Douillard F.P."/>
            <person name="Paul Ross R."/>
            <person name="Yang R."/>
            <person name="Briner A.E."/>
            <person name="Felis G.E."/>
            <person name="de Vos W.M."/>
            <person name="Barrangou R."/>
            <person name="Klaenhammer T.R."/>
            <person name="Caufield P.W."/>
            <person name="Cui Y."/>
            <person name="Zhang H."/>
            <person name="O'Toole P.W."/>
        </authorList>
    </citation>
    <scope>NUCLEOTIDE SEQUENCE [LARGE SCALE GENOMIC DNA]</scope>
    <source>
        <strain evidence="8 9">DSM 4864</strain>
    </source>
</reference>
<feature type="domain" description="Gram-positive cocci surface proteins LPxTG" evidence="7">
    <location>
        <begin position="418"/>
        <end position="456"/>
    </location>
</feature>
<accession>A0A0R1W8H4</accession>
<keyword evidence="4" id="KW-0572">Peptidoglycan-anchor</keyword>
<keyword evidence="6" id="KW-1133">Transmembrane helix</keyword>
<protein>
    <submittedName>
        <fullName evidence="8">Gram-positive signal peptide protein, ysirk family</fullName>
    </submittedName>
</protein>
<dbReference type="Pfam" id="PF00746">
    <property type="entry name" value="Gram_pos_anchor"/>
    <property type="match status" value="1"/>
</dbReference>
<keyword evidence="6" id="KW-0472">Membrane</keyword>
<feature type="compositionally biased region" description="Low complexity" evidence="5">
    <location>
        <begin position="342"/>
        <end position="387"/>
    </location>
</feature>
<sequence>MGLTPANLCWMEKLQIQLFYEHRRKLNMFSKNNRFAMERKLSASKQRFGLRKIMGGVASVLLGLTFLYGSQASADELTSSAPAAVSSQLVTNGSTGAGDVPPAPGAVESTTGATTVDSAQQAVTGTLEAGTSQPITAAPTQATAGINAEGQPENPALVNPTAQAEKADPYREVCVTIIFNDTESTWRDYVHFHSDYHLAFSGEDLNRDYLHQLGLEVVDPQAWYHFHSFEGGIIDLEISVRHRREQRTENKDVEQVIWGVDDQGNRHQLHSQKQTVTLRYELNLRTGEKVYLTALPKFDDHYVTAPAGYQAADPFVAGTIIDLDTPALVEKTVNLTPVFTAQPDQPGSSDQGSDDQPTGSDTDSQPGAGTTAGNTGSTAGGQQSQPAPVLTAVTSTGGKQAAVASATSGANQEQQATLPATGTADNQAATVTGAVILGLMAQLLTFGLLRRKKVNK</sequence>
<dbReference type="InterPro" id="IPR005877">
    <property type="entry name" value="YSIRK_signal_dom"/>
</dbReference>
<dbReference type="PATRIC" id="fig|1423779.3.peg.1372"/>
<organism evidence="8 9">
    <name type="scientific">Limosilactobacillus oris DSM 4864</name>
    <dbReference type="NCBI Taxonomy" id="1423779"/>
    <lineage>
        <taxon>Bacteria</taxon>
        <taxon>Bacillati</taxon>
        <taxon>Bacillota</taxon>
        <taxon>Bacilli</taxon>
        <taxon>Lactobacillales</taxon>
        <taxon>Lactobacillaceae</taxon>
        <taxon>Limosilactobacillus</taxon>
    </lineage>
</organism>
<evidence type="ECO:0000256" key="4">
    <source>
        <dbReference type="ARBA" id="ARBA00023088"/>
    </source>
</evidence>
<comment type="caution">
    <text evidence="8">The sequence shown here is derived from an EMBL/GenBank/DDBJ whole genome shotgun (WGS) entry which is preliminary data.</text>
</comment>
<evidence type="ECO:0000256" key="5">
    <source>
        <dbReference type="SAM" id="MobiDB-lite"/>
    </source>
</evidence>
<dbReference type="PROSITE" id="PS50847">
    <property type="entry name" value="GRAM_POS_ANCHORING"/>
    <property type="match status" value="1"/>
</dbReference>
<dbReference type="AlphaFoldDB" id="A0A0R1W8H4"/>
<feature type="region of interest" description="Disordered" evidence="5">
    <location>
        <begin position="146"/>
        <end position="165"/>
    </location>
</feature>
<feature type="transmembrane region" description="Helical" evidence="6">
    <location>
        <begin position="428"/>
        <end position="449"/>
    </location>
</feature>
<evidence type="ECO:0000256" key="2">
    <source>
        <dbReference type="ARBA" id="ARBA00022525"/>
    </source>
</evidence>
<keyword evidence="1" id="KW-0134">Cell wall</keyword>
<feature type="region of interest" description="Disordered" evidence="5">
    <location>
        <begin position="92"/>
        <end position="114"/>
    </location>
</feature>
<feature type="region of interest" description="Disordered" evidence="5">
    <location>
        <begin position="339"/>
        <end position="389"/>
    </location>
</feature>
<evidence type="ECO:0000313" key="9">
    <source>
        <dbReference type="Proteomes" id="UP000050973"/>
    </source>
</evidence>
<proteinExistence type="predicted"/>
<evidence type="ECO:0000256" key="6">
    <source>
        <dbReference type="SAM" id="Phobius"/>
    </source>
</evidence>
<dbReference type="InterPro" id="IPR019931">
    <property type="entry name" value="LPXTG_anchor"/>
</dbReference>
<evidence type="ECO:0000259" key="7">
    <source>
        <dbReference type="PROSITE" id="PS50847"/>
    </source>
</evidence>
<keyword evidence="6" id="KW-0812">Transmembrane</keyword>
<gene>
    <name evidence="8" type="ORF">FC49_GL001333</name>
</gene>
<name>A0A0R1W8H4_9LACO</name>
<evidence type="ECO:0000256" key="3">
    <source>
        <dbReference type="ARBA" id="ARBA00022729"/>
    </source>
</evidence>
<keyword evidence="3" id="KW-0732">Signal</keyword>
<dbReference type="Proteomes" id="UP000050973">
    <property type="component" value="Unassembled WGS sequence"/>
</dbReference>
<evidence type="ECO:0000256" key="1">
    <source>
        <dbReference type="ARBA" id="ARBA00022512"/>
    </source>
</evidence>
<dbReference type="NCBIfam" id="TIGR01168">
    <property type="entry name" value="YSIRK_signal"/>
    <property type="match status" value="1"/>
</dbReference>
<dbReference type="EMBL" id="AZGE01000036">
    <property type="protein sequence ID" value="KRM14206.1"/>
    <property type="molecule type" value="Genomic_DNA"/>
</dbReference>
<keyword evidence="2" id="KW-0964">Secreted</keyword>